<name>A0ABV1K3E8_9PSEU</name>
<evidence type="ECO:0000313" key="2">
    <source>
        <dbReference type="Proteomes" id="UP001494902"/>
    </source>
</evidence>
<sequence>MEPSPTVARILDGMVDLHCHSGPGPFPREFDHVEGARDGARINMRAFVAKSHHHNTVMDLKAAHRSFEGIPTQVFGGIVLNNQVGGINPYAVEMCLRMGGKVVWFPTFSSRRHIQFQEEALAGGFPRSSVELTTVPVLIHDDEGRLRPEVAQVADVVAETGTILNGGHLHPDDMAELFALGRERGVERMVASHPNFISDLTVAQGVALADQGVFMEHEVGMYLPDDHPHFGLEVLLEWIEAVGVERTLLASDLGQLGRTRPVDGFIEVVTALLDHGIAESDLRRMVVDNPTYLAGLD</sequence>
<dbReference type="Gene3D" id="3.20.20.140">
    <property type="entry name" value="Metal-dependent hydrolases"/>
    <property type="match status" value="1"/>
</dbReference>
<dbReference type="EMBL" id="JBEDNQ010000001">
    <property type="protein sequence ID" value="MEQ3548972.1"/>
    <property type="molecule type" value="Genomic_DNA"/>
</dbReference>
<dbReference type="RefSeq" id="WP_349296065.1">
    <property type="nucleotide sequence ID" value="NZ_JBEDNQ010000001.1"/>
</dbReference>
<keyword evidence="2" id="KW-1185">Reference proteome</keyword>
<accession>A0ABV1K3E8</accession>
<comment type="caution">
    <text evidence="1">The sequence shown here is derived from an EMBL/GenBank/DDBJ whole genome shotgun (WGS) entry which is preliminary data.</text>
</comment>
<gene>
    <name evidence="1" type="ORF">WIS52_00700</name>
</gene>
<dbReference type="Proteomes" id="UP001494902">
    <property type="component" value="Unassembled WGS sequence"/>
</dbReference>
<dbReference type="SUPFAM" id="SSF51556">
    <property type="entry name" value="Metallo-dependent hydrolases"/>
    <property type="match status" value="1"/>
</dbReference>
<proteinExistence type="predicted"/>
<protein>
    <submittedName>
        <fullName evidence="1">DUF6282 family protein</fullName>
    </submittedName>
</protein>
<dbReference type="Pfam" id="PF19799">
    <property type="entry name" value="DUF6282"/>
    <property type="match status" value="1"/>
</dbReference>
<dbReference type="InterPro" id="IPR046249">
    <property type="entry name" value="DUF6282"/>
</dbReference>
<evidence type="ECO:0000313" key="1">
    <source>
        <dbReference type="EMBL" id="MEQ3548972.1"/>
    </source>
</evidence>
<dbReference type="InterPro" id="IPR032466">
    <property type="entry name" value="Metal_Hydrolase"/>
</dbReference>
<reference evidence="1 2" key="1">
    <citation type="submission" date="2024-03" db="EMBL/GenBank/DDBJ databases">
        <title>Draft genome sequence of Pseudonocardia nematodicida JCM 31783.</title>
        <authorList>
            <person name="Butdee W."/>
            <person name="Duangmal K."/>
        </authorList>
    </citation>
    <scope>NUCLEOTIDE SEQUENCE [LARGE SCALE GENOMIC DNA]</scope>
    <source>
        <strain evidence="1 2">JCM 31783</strain>
    </source>
</reference>
<organism evidence="1 2">
    <name type="scientific">Pseudonocardia nematodicida</name>
    <dbReference type="NCBI Taxonomy" id="1206997"/>
    <lineage>
        <taxon>Bacteria</taxon>
        <taxon>Bacillati</taxon>
        <taxon>Actinomycetota</taxon>
        <taxon>Actinomycetes</taxon>
        <taxon>Pseudonocardiales</taxon>
        <taxon>Pseudonocardiaceae</taxon>
        <taxon>Pseudonocardia</taxon>
    </lineage>
</organism>